<keyword evidence="1" id="KW-0732">Signal</keyword>
<reference evidence="2" key="2">
    <citation type="journal article" date="2015" name="Data Brief">
        <title>Shoot transcriptome of the giant reed, Arundo donax.</title>
        <authorList>
            <person name="Barrero R.A."/>
            <person name="Guerrero F.D."/>
            <person name="Moolhuijzen P."/>
            <person name="Goolsby J.A."/>
            <person name="Tidwell J."/>
            <person name="Bellgard S.E."/>
            <person name="Bellgard M.I."/>
        </authorList>
    </citation>
    <scope>NUCLEOTIDE SEQUENCE</scope>
    <source>
        <tissue evidence="2">Shoot tissue taken approximately 20 cm above the soil surface</tissue>
    </source>
</reference>
<reference evidence="2" key="1">
    <citation type="submission" date="2014-09" db="EMBL/GenBank/DDBJ databases">
        <authorList>
            <person name="Magalhaes I.L.F."/>
            <person name="Oliveira U."/>
            <person name="Santos F.R."/>
            <person name="Vidigal T.H.D.A."/>
            <person name="Brescovit A.D."/>
            <person name="Santos A.J."/>
        </authorList>
    </citation>
    <scope>NUCLEOTIDE SEQUENCE</scope>
    <source>
        <tissue evidence="2">Shoot tissue taken approximately 20 cm above the soil surface</tissue>
    </source>
</reference>
<name>A0A0A9DCH0_ARUDO</name>
<organism evidence="2">
    <name type="scientific">Arundo donax</name>
    <name type="common">Giant reed</name>
    <name type="synonym">Donax arundinaceus</name>
    <dbReference type="NCBI Taxonomy" id="35708"/>
    <lineage>
        <taxon>Eukaryota</taxon>
        <taxon>Viridiplantae</taxon>
        <taxon>Streptophyta</taxon>
        <taxon>Embryophyta</taxon>
        <taxon>Tracheophyta</taxon>
        <taxon>Spermatophyta</taxon>
        <taxon>Magnoliopsida</taxon>
        <taxon>Liliopsida</taxon>
        <taxon>Poales</taxon>
        <taxon>Poaceae</taxon>
        <taxon>PACMAD clade</taxon>
        <taxon>Arundinoideae</taxon>
        <taxon>Arundineae</taxon>
        <taxon>Arundo</taxon>
    </lineage>
</organism>
<dbReference type="EMBL" id="GBRH01212394">
    <property type="protein sequence ID" value="JAD85501.1"/>
    <property type="molecule type" value="Transcribed_RNA"/>
</dbReference>
<accession>A0A0A9DCH0</accession>
<sequence>MVGNFITAVVACFSTVALASEAFSFTIEKSIHPEGMMFGWMLLKSLSPLTTLRSLPPSVPCTPISALSFTPCSPMTRILLCVMTCITSSTGGFK</sequence>
<dbReference type="AlphaFoldDB" id="A0A0A9DCH0"/>
<proteinExistence type="predicted"/>
<protein>
    <submittedName>
        <fullName evidence="2">NEK5</fullName>
    </submittedName>
</protein>
<evidence type="ECO:0000313" key="2">
    <source>
        <dbReference type="EMBL" id="JAD85501.1"/>
    </source>
</evidence>
<evidence type="ECO:0000256" key="1">
    <source>
        <dbReference type="SAM" id="SignalP"/>
    </source>
</evidence>
<feature type="signal peptide" evidence="1">
    <location>
        <begin position="1"/>
        <end position="19"/>
    </location>
</feature>
<feature type="chain" id="PRO_5002063800" evidence="1">
    <location>
        <begin position="20"/>
        <end position="94"/>
    </location>
</feature>